<dbReference type="InterPro" id="IPR003439">
    <property type="entry name" value="ABC_transporter-like_ATP-bd"/>
</dbReference>
<evidence type="ECO:0000313" key="6">
    <source>
        <dbReference type="EMBL" id="MCO5398399.1"/>
    </source>
</evidence>
<gene>
    <name evidence="6" type="ORF">NG900_09345</name>
</gene>
<keyword evidence="2" id="KW-0472">Membrane</keyword>
<evidence type="ECO:0000313" key="7">
    <source>
        <dbReference type="Proteomes" id="UP001162811"/>
    </source>
</evidence>
<protein>
    <submittedName>
        <fullName evidence="6">ATP-binding cassette domain-containing protein</fullName>
    </submittedName>
</protein>
<comment type="caution">
    <text evidence="6">The sequence shown here is derived from an EMBL/GenBank/DDBJ whole genome shotgun (WGS) entry which is preliminary data.</text>
</comment>
<keyword evidence="7" id="KW-1185">Reference proteome</keyword>
<keyword evidence="4 6" id="KW-0067">ATP-binding</keyword>
<reference evidence="6" key="2">
    <citation type="journal article" date="2023" name="Front. Microbiol.">
        <title>Ralstonia chuxiongensis sp. nov., Ralstonia mojiangensis sp. nov., and Ralstonia soli sp. nov., isolated from tobacco fields, are three novel species in the family Burkholderiaceae.</title>
        <authorList>
            <person name="Lu C.H."/>
            <person name="Zhang Y.Y."/>
            <person name="Jiang N."/>
            <person name="Chen W."/>
            <person name="Shao X."/>
            <person name="Zhao Z.M."/>
            <person name="Lu W.L."/>
            <person name="Hu X."/>
            <person name="Xi Y.X."/>
            <person name="Zou S.Y."/>
            <person name="Wei Q.J."/>
            <person name="Lin Z.L."/>
            <person name="Gong L."/>
            <person name="Gai X.T."/>
            <person name="Zhang L.Q."/>
            <person name="Li J.Y."/>
            <person name="Jin Y."/>
            <person name="Xia Z.Y."/>
        </authorList>
    </citation>
    <scope>NUCLEOTIDE SEQUENCE</scope>
    <source>
        <strain evidence="6">21MJYT02-11</strain>
    </source>
</reference>
<evidence type="ECO:0000256" key="4">
    <source>
        <dbReference type="ARBA" id="ARBA00022840"/>
    </source>
</evidence>
<dbReference type="InterPro" id="IPR003593">
    <property type="entry name" value="AAA+_ATPase"/>
</dbReference>
<dbReference type="RefSeq" id="WP_252679537.1">
    <property type="nucleotide sequence ID" value="NZ_JAMXHT010000003.1"/>
</dbReference>
<dbReference type="PANTHER" id="PTHR43119">
    <property type="entry name" value="ABC TRANSPORT PROTEIN ATP-BINDING COMPONENT-RELATED"/>
    <property type="match status" value="1"/>
</dbReference>
<dbReference type="Gene3D" id="3.40.50.300">
    <property type="entry name" value="P-loop containing nucleotide triphosphate hydrolases"/>
    <property type="match status" value="1"/>
</dbReference>
<evidence type="ECO:0000259" key="5">
    <source>
        <dbReference type="PROSITE" id="PS50893"/>
    </source>
</evidence>
<dbReference type="Proteomes" id="UP001162811">
    <property type="component" value="Unassembled WGS sequence"/>
</dbReference>
<dbReference type="PROSITE" id="PS50893">
    <property type="entry name" value="ABC_TRANSPORTER_2"/>
    <property type="match status" value="1"/>
</dbReference>
<dbReference type="SUPFAM" id="SSF52540">
    <property type="entry name" value="P-loop containing nucleoside triphosphate hydrolases"/>
    <property type="match status" value="1"/>
</dbReference>
<keyword evidence="2" id="KW-0997">Cell inner membrane</keyword>
<dbReference type="PANTHER" id="PTHR43119:SF1">
    <property type="entry name" value="ABC TRANSPORTER DOMAIN-CONTAINING PROTEIN"/>
    <property type="match status" value="1"/>
</dbReference>
<evidence type="ECO:0000256" key="1">
    <source>
        <dbReference type="ARBA" id="ARBA00022475"/>
    </source>
</evidence>
<dbReference type="InterPro" id="IPR027417">
    <property type="entry name" value="P-loop_NTPase"/>
</dbReference>
<proteinExistence type="predicted"/>
<sequence length="224" mass="24220">MLAANQLQRRDPRTGITLLQPATLAVRAGNRIALTGPSGSGKSVLLRALALLDPHDGGQVTWHGQAISGRAVPAYRCHVAYVRQRPALLPGTVEDNLRMPYQLHVRRHSPGFDRDAAIALLARAEREAGFLDKNAADLSGGEAQIAALVRTLQTGPTVLLLDEPTAALDPASASAVEALLQHWFAQAPERHAWVWVTHDPAQAARIGHQHWRVEAGRLSTEPAR</sequence>
<evidence type="ECO:0000256" key="2">
    <source>
        <dbReference type="ARBA" id="ARBA00022519"/>
    </source>
</evidence>
<evidence type="ECO:0000256" key="3">
    <source>
        <dbReference type="ARBA" id="ARBA00022741"/>
    </source>
</evidence>
<dbReference type="SMART" id="SM00382">
    <property type="entry name" value="AAA"/>
    <property type="match status" value="1"/>
</dbReference>
<reference evidence="6" key="1">
    <citation type="submission" date="2022-06" db="EMBL/GenBank/DDBJ databases">
        <authorList>
            <person name="Lu C.-H."/>
        </authorList>
    </citation>
    <scope>NUCLEOTIDE SEQUENCE</scope>
    <source>
        <strain evidence="6">21MJYT02-11</strain>
    </source>
</reference>
<feature type="domain" description="ABC transporter" evidence="5">
    <location>
        <begin position="2"/>
        <end position="223"/>
    </location>
</feature>
<keyword evidence="3" id="KW-0547">Nucleotide-binding</keyword>
<dbReference type="Pfam" id="PF00005">
    <property type="entry name" value="ABC_tran"/>
    <property type="match status" value="1"/>
</dbReference>
<dbReference type="GO" id="GO:0005524">
    <property type="term" value="F:ATP binding"/>
    <property type="evidence" value="ECO:0007669"/>
    <property type="project" value="UniProtKB-KW"/>
</dbReference>
<dbReference type="EMBL" id="JAMXHT010000003">
    <property type="protein sequence ID" value="MCO5398399.1"/>
    <property type="molecule type" value="Genomic_DNA"/>
</dbReference>
<name>A0ABT1AJ12_9RALS</name>
<keyword evidence="1" id="KW-1003">Cell membrane</keyword>
<organism evidence="6 7">
    <name type="scientific">Ralstonia soli</name>
    <dbReference type="NCBI Taxonomy" id="2953896"/>
    <lineage>
        <taxon>Bacteria</taxon>
        <taxon>Pseudomonadati</taxon>
        <taxon>Pseudomonadota</taxon>
        <taxon>Betaproteobacteria</taxon>
        <taxon>Burkholderiales</taxon>
        <taxon>Burkholderiaceae</taxon>
        <taxon>Ralstonia</taxon>
    </lineage>
</organism>
<accession>A0ABT1AJ12</accession>